<sequence>MAFCSPSCGWSRSALTSGVILARSGRPTRVLWSLRAICLPLQRATGAKPRPPAVYSAGRVRGMPSVIQREDWDPSQGSVKQGLQKHRTFARVPCQSVVRPLPIYPHFDRRQRGLGGTKAEARTPLPDCTFHRLCPSCPTVLRFSFPVTDPRWDLSPSLSSVMPIRGAFSTSPSVFLSLSGTAQRGAG</sequence>
<reference evidence="1" key="1">
    <citation type="submission" date="2023-03" db="EMBL/GenBank/DDBJ databases">
        <title>Massive genome expansion in bonnet fungi (Mycena s.s.) driven by repeated elements and novel gene families across ecological guilds.</title>
        <authorList>
            <consortium name="Lawrence Berkeley National Laboratory"/>
            <person name="Harder C.B."/>
            <person name="Miyauchi S."/>
            <person name="Viragh M."/>
            <person name="Kuo A."/>
            <person name="Thoen E."/>
            <person name="Andreopoulos B."/>
            <person name="Lu D."/>
            <person name="Skrede I."/>
            <person name="Drula E."/>
            <person name="Henrissat B."/>
            <person name="Morin E."/>
            <person name="Kohler A."/>
            <person name="Barry K."/>
            <person name="LaButti K."/>
            <person name="Morin E."/>
            <person name="Salamov A."/>
            <person name="Lipzen A."/>
            <person name="Mereny Z."/>
            <person name="Hegedus B."/>
            <person name="Baldrian P."/>
            <person name="Stursova M."/>
            <person name="Weitz H."/>
            <person name="Taylor A."/>
            <person name="Grigoriev I.V."/>
            <person name="Nagy L.G."/>
            <person name="Martin F."/>
            <person name="Kauserud H."/>
        </authorList>
    </citation>
    <scope>NUCLEOTIDE SEQUENCE</scope>
    <source>
        <strain evidence="1">9284</strain>
    </source>
</reference>
<dbReference type="EMBL" id="JARKIF010000003">
    <property type="protein sequence ID" value="KAJ7644735.1"/>
    <property type="molecule type" value="Genomic_DNA"/>
</dbReference>
<organism evidence="1 2">
    <name type="scientific">Roridomyces roridus</name>
    <dbReference type="NCBI Taxonomy" id="1738132"/>
    <lineage>
        <taxon>Eukaryota</taxon>
        <taxon>Fungi</taxon>
        <taxon>Dikarya</taxon>
        <taxon>Basidiomycota</taxon>
        <taxon>Agaricomycotina</taxon>
        <taxon>Agaricomycetes</taxon>
        <taxon>Agaricomycetidae</taxon>
        <taxon>Agaricales</taxon>
        <taxon>Marasmiineae</taxon>
        <taxon>Mycenaceae</taxon>
        <taxon>Roridomyces</taxon>
    </lineage>
</organism>
<dbReference type="Proteomes" id="UP001221142">
    <property type="component" value="Unassembled WGS sequence"/>
</dbReference>
<comment type="caution">
    <text evidence="1">The sequence shown here is derived from an EMBL/GenBank/DDBJ whole genome shotgun (WGS) entry which is preliminary data.</text>
</comment>
<accession>A0AAD7CCR4</accession>
<evidence type="ECO:0000313" key="2">
    <source>
        <dbReference type="Proteomes" id="UP001221142"/>
    </source>
</evidence>
<proteinExistence type="predicted"/>
<name>A0AAD7CCR4_9AGAR</name>
<protein>
    <submittedName>
        <fullName evidence="1">Uncharacterized protein</fullName>
    </submittedName>
</protein>
<keyword evidence="2" id="KW-1185">Reference proteome</keyword>
<evidence type="ECO:0000313" key="1">
    <source>
        <dbReference type="EMBL" id="KAJ7644735.1"/>
    </source>
</evidence>
<gene>
    <name evidence="1" type="ORF">FB45DRAFT_898557</name>
</gene>
<dbReference type="AlphaFoldDB" id="A0AAD7CCR4"/>